<sequence>MAGGNTFTQQYYTGDGLKIPLFTSQGRRRNVRTLKTIMKATKPNLLNTVEEYAGDAKSLEMKNKGCTEIAMWIQEKEAEAFGNGKEKIKVPGTADKQKAAKTNNNVNIAGDLMVAETLEGRAASEGLDEEEVIKLLSTEEWMEDVEDEMEDVAQEVMSREDDTFQDPVETKENASDEEEMAELFEDRAKTPDTTNGGKSRKRAMSDRDDEDGDDEQGVTPKKAKHHSGEESAVNQSDREQLAVTILTPEATASGPASPSPPTTYPDAQVFLPFLASQMPAAQDDLPVGAYSANIYNRPFNPVAFQQLLDTIEFDTEPTAAPLTPNPSPPPQQKEQPEPTPYRKPGPHGWDYDNHRWYFADDPDRVTGVGHQIEPAHSERFDRDPSFRKDFLKLYPGRRGSAWPCGCGMVWEEDWSEEE</sequence>
<name>A0A6A5WGD0_9PLEO</name>
<evidence type="ECO:0000313" key="3">
    <source>
        <dbReference type="Proteomes" id="UP000799779"/>
    </source>
</evidence>
<feature type="compositionally biased region" description="Basic and acidic residues" evidence="1">
    <location>
        <begin position="157"/>
        <end position="174"/>
    </location>
</feature>
<reference evidence="2" key="1">
    <citation type="journal article" date="2020" name="Stud. Mycol.">
        <title>101 Dothideomycetes genomes: a test case for predicting lifestyles and emergence of pathogens.</title>
        <authorList>
            <person name="Haridas S."/>
            <person name="Albert R."/>
            <person name="Binder M."/>
            <person name="Bloem J."/>
            <person name="Labutti K."/>
            <person name="Salamov A."/>
            <person name="Andreopoulos B."/>
            <person name="Baker S."/>
            <person name="Barry K."/>
            <person name="Bills G."/>
            <person name="Bluhm B."/>
            <person name="Cannon C."/>
            <person name="Castanera R."/>
            <person name="Culley D."/>
            <person name="Daum C."/>
            <person name="Ezra D."/>
            <person name="Gonzalez J."/>
            <person name="Henrissat B."/>
            <person name="Kuo A."/>
            <person name="Liang C."/>
            <person name="Lipzen A."/>
            <person name="Lutzoni F."/>
            <person name="Magnuson J."/>
            <person name="Mondo S."/>
            <person name="Nolan M."/>
            <person name="Ohm R."/>
            <person name="Pangilinan J."/>
            <person name="Park H.-J."/>
            <person name="Ramirez L."/>
            <person name="Alfaro M."/>
            <person name="Sun H."/>
            <person name="Tritt A."/>
            <person name="Yoshinaga Y."/>
            <person name="Zwiers L.-H."/>
            <person name="Turgeon B."/>
            <person name="Goodwin S."/>
            <person name="Spatafora J."/>
            <person name="Crous P."/>
            <person name="Grigoriev I."/>
        </authorList>
    </citation>
    <scope>NUCLEOTIDE SEQUENCE</scope>
    <source>
        <strain evidence="2">CBS 123094</strain>
    </source>
</reference>
<feature type="region of interest" description="Disordered" evidence="1">
    <location>
        <begin position="157"/>
        <end position="266"/>
    </location>
</feature>
<protein>
    <submittedName>
        <fullName evidence="2">Uncharacterized protein</fullName>
    </submittedName>
</protein>
<evidence type="ECO:0000313" key="2">
    <source>
        <dbReference type="EMBL" id="KAF2000118.1"/>
    </source>
</evidence>
<feature type="compositionally biased region" description="Pro residues" evidence="1">
    <location>
        <begin position="323"/>
        <end position="343"/>
    </location>
</feature>
<dbReference type="Proteomes" id="UP000799779">
    <property type="component" value="Unassembled WGS sequence"/>
</dbReference>
<feature type="compositionally biased region" description="Low complexity" evidence="1">
    <location>
        <begin position="247"/>
        <end position="256"/>
    </location>
</feature>
<accession>A0A6A5WGD0</accession>
<dbReference type="AlphaFoldDB" id="A0A6A5WGD0"/>
<evidence type="ECO:0000256" key="1">
    <source>
        <dbReference type="SAM" id="MobiDB-lite"/>
    </source>
</evidence>
<feature type="compositionally biased region" description="Acidic residues" evidence="1">
    <location>
        <begin position="207"/>
        <end position="216"/>
    </location>
</feature>
<feature type="region of interest" description="Disordered" evidence="1">
    <location>
        <begin position="316"/>
        <end position="346"/>
    </location>
</feature>
<keyword evidence="3" id="KW-1185">Reference proteome</keyword>
<proteinExistence type="predicted"/>
<dbReference type="OrthoDB" id="3793790at2759"/>
<dbReference type="EMBL" id="ML977591">
    <property type="protein sequence ID" value="KAF2000118.1"/>
    <property type="molecule type" value="Genomic_DNA"/>
</dbReference>
<gene>
    <name evidence="2" type="ORF">P154DRAFT_535066</name>
</gene>
<organism evidence="2 3">
    <name type="scientific">Amniculicola lignicola CBS 123094</name>
    <dbReference type="NCBI Taxonomy" id="1392246"/>
    <lineage>
        <taxon>Eukaryota</taxon>
        <taxon>Fungi</taxon>
        <taxon>Dikarya</taxon>
        <taxon>Ascomycota</taxon>
        <taxon>Pezizomycotina</taxon>
        <taxon>Dothideomycetes</taxon>
        <taxon>Pleosporomycetidae</taxon>
        <taxon>Pleosporales</taxon>
        <taxon>Amniculicolaceae</taxon>
        <taxon>Amniculicola</taxon>
    </lineage>
</organism>